<accession>A0ABQ8JIS6</accession>
<evidence type="ECO:0000256" key="3">
    <source>
        <dbReference type="ARBA" id="ARBA00022692"/>
    </source>
</evidence>
<keyword evidence="12" id="KW-1185">Reference proteome</keyword>
<feature type="transmembrane region" description="Helical" evidence="8">
    <location>
        <begin position="486"/>
        <end position="505"/>
    </location>
</feature>
<proteinExistence type="inferred from homology"/>
<reference evidence="10 12" key="2">
    <citation type="journal article" date="2022" name="Mol. Biol. Evol.">
        <title>Comparative Genomics Reveals Insights into the Divergent Evolution of Astigmatic Mites and Household Pest Adaptations.</title>
        <authorList>
            <person name="Xiong Q."/>
            <person name="Wan A.T."/>
            <person name="Liu X."/>
            <person name="Fung C.S."/>
            <person name="Xiao X."/>
            <person name="Malainual N."/>
            <person name="Hou J."/>
            <person name="Wang L."/>
            <person name="Wang M."/>
            <person name="Yang K.Y."/>
            <person name="Cui Y."/>
            <person name="Leung E.L."/>
            <person name="Nong W."/>
            <person name="Shin S.K."/>
            <person name="Au S.W."/>
            <person name="Jeong K.Y."/>
            <person name="Chew F.T."/>
            <person name="Hui J.H."/>
            <person name="Leung T.F."/>
            <person name="Tungtrongchitr A."/>
            <person name="Zhong N."/>
            <person name="Liu Z."/>
            <person name="Tsui S.K."/>
        </authorList>
    </citation>
    <scope>NUCLEOTIDE SEQUENCE [LARGE SCALE GENOMIC DNA]</scope>
    <source>
        <strain evidence="10">Derp</strain>
    </source>
</reference>
<feature type="transmembrane region" description="Helical" evidence="8">
    <location>
        <begin position="359"/>
        <end position="378"/>
    </location>
</feature>
<dbReference type="SUPFAM" id="SSF103481">
    <property type="entry name" value="Multidrug resistance efflux transporter EmrE"/>
    <property type="match status" value="1"/>
</dbReference>
<comment type="similarity">
    <text evidence="2">Belongs to the SLC35F solute transporter family.</text>
</comment>
<keyword evidence="9" id="KW-0732">Signal</keyword>
<evidence type="ECO:0000256" key="1">
    <source>
        <dbReference type="ARBA" id="ARBA00004141"/>
    </source>
</evidence>
<feature type="transmembrane region" description="Helical" evidence="8">
    <location>
        <begin position="525"/>
        <end position="546"/>
    </location>
</feature>
<feature type="compositionally biased region" description="Basic and acidic residues" evidence="7">
    <location>
        <begin position="748"/>
        <end position="760"/>
    </location>
</feature>
<feature type="compositionally biased region" description="Polar residues" evidence="7">
    <location>
        <begin position="113"/>
        <end position="131"/>
    </location>
</feature>
<reference evidence="10 12" key="1">
    <citation type="journal article" date="2018" name="J. Allergy Clin. Immunol.">
        <title>High-quality assembly of Dermatophagoides pteronyssinus genome and transcriptome reveals a wide range of novel allergens.</title>
        <authorList>
            <person name="Liu X.Y."/>
            <person name="Yang K.Y."/>
            <person name="Wang M.Q."/>
            <person name="Kwok J.S."/>
            <person name="Zeng X."/>
            <person name="Yang Z."/>
            <person name="Xiao X.J."/>
            <person name="Lau C.P."/>
            <person name="Li Y."/>
            <person name="Huang Z.M."/>
            <person name="Ba J.G."/>
            <person name="Yim A.K."/>
            <person name="Ouyang C.Y."/>
            <person name="Ngai S.M."/>
            <person name="Chan T.F."/>
            <person name="Leung E.L."/>
            <person name="Liu L."/>
            <person name="Liu Z.G."/>
            <person name="Tsui S.K."/>
        </authorList>
    </citation>
    <scope>NUCLEOTIDE SEQUENCE [LARGE SCALE GENOMIC DNA]</scope>
    <source>
        <strain evidence="10">Derp</strain>
    </source>
</reference>
<comment type="subcellular location">
    <subcellularLocation>
        <location evidence="1">Membrane</location>
        <topology evidence="1">Multi-pass membrane protein</topology>
    </subcellularLocation>
</comment>
<protein>
    <recommendedName>
        <fullName evidence="6">Solute carrier family 35 member F5</fullName>
    </recommendedName>
</protein>
<feature type="compositionally biased region" description="Basic and acidic residues" evidence="7">
    <location>
        <begin position="701"/>
        <end position="710"/>
    </location>
</feature>
<evidence type="ECO:0000256" key="7">
    <source>
        <dbReference type="SAM" id="MobiDB-lite"/>
    </source>
</evidence>
<keyword evidence="4 8" id="KW-1133">Transmembrane helix</keyword>
<feature type="transmembrane region" description="Helical" evidence="8">
    <location>
        <begin position="553"/>
        <end position="573"/>
    </location>
</feature>
<dbReference type="Proteomes" id="UP000887458">
    <property type="component" value="Unassembled WGS sequence"/>
</dbReference>
<dbReference type="PANTHER" id="PTHR23051">
    <property type="entry name" value="SOLUTE CARRIER FAMILY 35, MEMBER F5"/>
    <property type="match status" value="1"/>
</dbReference>
<dbReference type="EMBL" id="NJHN03000036">
    <property type="protein sequence ID" value="KAH9422371.1"/>
    <property type="molecule type" value="Genomic_DNA"/>
</dbReference>
<feature type="signal peptide" evidence="9">
    <location>
        <begin position="1"/>
        <end position="26"/>
    </location>
</feature>
<feature type="transmembrane region" description="Helical" evidence="8">
    <location>
        <begin position="453"/>
        <end position="474"/>
    </location>
</feature>
<feature type="transmembrane region" description="Helical" evidence="8">
    <location>
        <begin position="42"/>
        <end position="62"/>
    </location>
</feature>
<evidence type="ECO:0000256" key="4">
    <source>
        <dbReference type="ARBA" id="ARBA00022989"/>
    </source>
</evidence>
<feature type="transmembrane region" description="Helical" evidence="8">
    <location>
        <begin position="579"/>
        <end position="599"/>
    </location>
</feature>
<evidence type="ECO:0000256" key="2">
    <source>
        <dbReference type="ARBA" id="ARBA00007863"/>
    </source>
</evidence>
<organism evidence="10 12">
    <name type="scientific">Dermatophagoides pteronyssinus</name>
    <name type="common">European house dust mite</name>
    <dbReference type="NCBI Taxonomy" id="6956"/>
    <lineage>
        <taxon>Eukaryota</taxon>
        <taxon>Metazoa</taxon>
        <taxon>Ecdysozoa</taxon>
        <taxon>Arthropoda</taxon>
        <taxon>Chelicerata</taxon>
        <taxon>Arachnida</taxon>
        <taxon>Acari</taxon>
        <taxon>Acariformes</taxon>
        <taxon>Sarcoptiformes</taxon>
        <taxon>Astigmata</taxon>
        <taxon>Psoroptidia</taxon>
        <taxon>Analgoidea</taxon>
        <taxon>Pyroglyphidae</taxon>
        <taxon>Dermatophagoidinae</taxon>
        <taxon>Dermatophagoides</taxon>
    </lineage>
</organism>
<evidence type="ECO:0000256" key="5">
    <source>
        <dbReference type="ARBA" id="ARBA00023136"/>
    </source>
</evidence>
<evidence type="ECO:0000256" key="8">
    <source>
        <dbReference type="SAM" id="Phobius"/>
    </source>
</evidence>
<evidence type="ECO:0000313" key="11">
    <source>
        <dbReference type="EMBL" id="KAH9422371.1"/>
    </source>
</evidence>
<evidence type="ECO:0000256" key="9">
    <source>
        <dbReference type="SAM" id="SignalP"/>
    </source>
</evidence>
<name>A0ABQ8JIS6_DERPT</name>
<evidence type="ECO:0000256" key="6">
    <source>
        <dbReference type="ARBA" id="ARBA00040744"/>
    </source>
</evidence>
<keyword evidence="3 8" id="KW-0812">Transmembrane</keyword>
<keyword evidence="5 8" id="KW-0472">Membrane</keyword>
<feature type="compositionally biased region" description="Acidic residues" evidence="7">
    <location>
        <begin position="91"/>
        <end position="109"/>
    </location>
</feature>
<dbReference type="EMBL" id="NJHN03000036">
    <property type="protein sequence ID" value="KAH9422343.1"/>
    <property type="molecule type" value="Genomic_DNA"/>
</dbReference>
<feature type="transmembrane region" description="Helical" evidence="8">
    <location>
        <begin position="334"/>
        <end position="353"/>
    </location>
</feature>
<evidence type="ECO:0000313" key="12">
    <source>
        <dbReference type="Proteomes" id="UP000887458"/>
    </source>
</evidence>
<comment type="caution">
    <text evidence="10">The sequence shown here is derived from an EMBL/GenBank/DDBJ whole genome shotgun (WGS) entry which is preliminary data.</text>
</comment>
<gene>
    <name evidence="10" type="ORF">DERP_003018</name>
    <name evidence="11" type="ORF">DERP_003046</name>
</gene>
<feature type="region of interest" description="Disordered" evidence="7">
    <location>
        <begin position="699"/>
        <end position="783"/>
    </location>
</feature>
<feature type="region of interest" description="Disordered" evidence="7">
    <location>
        <begin position="90"/>
        <end position="146"/>
    </location>
</feature>
<dbReference type="InterPro" id="IPR037185">
    <property type="entry name" value="EmrE-like"/>
</dbReference>
<evidence type="ECO:0000313" key="10">
    <source>
        <dbReference type="EMBL" id="KAH9422343.1"/>
    </source>
</evidence>
<feature type="compositionally biased region" description="Low complexity" evidence="7">
    <location>
        <begin position="712"/>
        <end position="739"/>
    </location>
</feature>
<sequence>MKLVSCRFIFGSLILLLVDLLWVASSELTEYLYHEKNFHKPFFTAYIKSVMFSLYLFGFIFFDSWWSQKSHLNPGDYYSIVSDSDQQNLTLEDDDEDDDDDEEDDEEDVDHLNLNNIDKTGDTITEENIPNDNDENKDLQPIKSSSLSNNSHFISDSVWIPIKRCSDTSSLSGKSSETEDDEIVSNDGHVFIENINPESDKIDNSNIINKNKNISSSLSNVNFIRKTSSSKRSKRKNQNLIKGKLKKPKRLVRFSNLIEVRQLSDKHADDAFLSRLSYSSFMRILYQRNRQRQYSSNSIDNRLLSSSSSEQSMNYDDHHRNSGNKLTIRETSVLAFYFTWIWFAAHLSFHMGLQYSEAGLVNVLSSTTPLFTLLLGILFPSGSITDSLSLTKLLCVLLSISSVAMISNIEPINPNSQSSSLLIHNQIDNFQSTSNNNNNGNGVGGMKLNNETILPLGSIWSLCGAFFYSVYIVLMRYNLINDSMLNFPMFFGFIGFFSMIFMFPFLMLLNFTQIETFQWPSQDQWIVLLVNGFCGTVISEILWLIGCFMTSSLIGTISVSFTIPMAVFFDIFYKNIEYPRIFFLGTIPMFFSFIWIIIISQYERWDPILDLLEQCLYSIGSSPRKCSGTIRLNESNVIMNNLIEKTIDNDNHHHYSDKNNHSTNEIMDQNIITNNNDDDDETGDSNKSIKMSINNRRFLNGKKDSSDHHSVSLSSSSSSSSSTTLSSSPPSSPSSSTTLRHLQFNKQRMADQNDHHHQNSDDDDEHNEQTKSLIDAAAAELAC</sequence>
<dbReference type="PANTHER" id="PTHR23051:SF0">
    <property type="entry name" value="SOLUTE CARRIER FAMILY 35 MEMBER F5"/>
    <property type="match status" value="1"/>
</dbReference>
<feature type="chain" id="PRO_5045031111" description="Solute carrier family 35 member F5" evidence="9">
    <location>
        <begin position="27"/>
        <end position="783"/>
    </location>
</feature>